<dbReference type="InterPro" id="IPR009760">
    <property type="entry name" value="DUF1328"/>
</dbReference>
<comment type="caution">
    <text evidence="1">Lacks conserved residue(s) required for the propagation of feature annotation.</text>
</comment>
<proteinExistence type="inferred from homology"/>
<dbReference type="AlphaFoldDB" id="A0A062U7W7"/>
<accession>A0A062U7W7</accession>
<keyword evidence="1" id="KW-0472">Membrane</keyword>
<evidence type="ECO:0000313" key="2">
    <source>
        <dbReference type="EMBL" id="RAN35089.1"/>
    </source>
</evidence>
<dbReference type="GO" id="GO:0005886">
    <property type="term" value="C:plasma membrane"/>
    <property type="evidence" value="ECO:0007669"/>
    <property type="project" value="UniProtKB-UniRule"/>
</dbReference>
<dbReference type="EMBL" id="AWFB01000007">
    <property type="protein sequence ID" value="RAN35089.1"/>
    <property type="molecule type" value="Genomic_DNA"/>
</dbReference>
<comment type="caution">
    <text evidence="2">The sequence shown here is derived from an EMBL/GenBank/DDBJ whole genome shotgun (WGS) entry which is preliminary data.</text>
</comment>
<sequence>MSVETTDQHEFEGDLVMLGWAIAFFILALVAAVLGFGGIAGASAGIAKILFFVFLVLLVLSFVARAVRGRNVM</sequence>
<feature type="transmembrane region" description="Helical" evidence="1">
    <location>
        <begin position="20"/>
        <end position="42"/>
    </location>
</feature>
<comment type="similarity">
    <text evidence="1">Belongs to the UPF0391 family.</text>
</comment>
<evidence type="ECO:0000313" key="3">
    <source>
        <dbReference type="Proteomes" id="UP000249123"/>
    </source>
</evidence>
<organism evidence="2 3">
    <name type="scientific">Hyphomonas pacifica</name>
    <dbReference type="NCBI Taxonomy" id="1280941"/>
    <lineage>
        <taxon>Bacteria</taxon>
        <taxon>Pseudomonadati</taxon>
        <taxon>Pseudomonadota</taxon>
        <taxon>Alphaproteobacteria</taxon>
        <taxon>Hyphomonadales</taxon>
        <taxon>Hyphomonadaceae</taxon>
        <taxon>Hyphomonas</taxon>
    </lineage>
</organism>
<dbReference type="NCBIfam" id="NF010229">
    <property type="entry name" value="PRK13682.1-4"/>
    <property type="match status" value="1"/>
</dbReference>
<feature type="transmembrane region" description="Helical" evidence="1">
    <location>
        <begin position="49"/>
        <end position="67"/>
    </location>
</feature>
<dbReference type="HAMAP" id="MF_01361">
    <property type="entry name" value="UPF0391"/>
    <property type="match status" value="1"/>
</dbReference>
<dbReference type="STRING" id="1280941.HY2_09465"/>
<gene>
    <name evidence="2" type="ORF">HY3_09595</name>
</gene>
<keyword evidence="3" id="KW-1185">Reference proteome</keyword>
<keyword evidence="1" id="KW-0812">Transmembrane</keyword>
<keyword evidence="1" id="KW-1003">Cell membrane</keyword>
<dbReference type="Proteomes" id="UP000249123">
    <property type="component" value="Unassembled WGS sequence"/>
</dbReference>
<keyword evidence="1" id="KW-1133">Transmembrane helix</keyword>
<dbReference type="Pfam" id="PF07043">
    <property type="entry name" value="DUF1328"/>
    <property type="match status" value="1"/>
</dbReference>
<dbReference type="NCBIfam" id="NF010226">
    <property type="entry name" value="PRK13682.1-1"/>
    <property type="match status" value="1"/>
</dbReference>
<name>A0A062U7W7_9PROT</name>
<accession>A0A328JYF3</accession>
<protein>
    <recommendedName>
        <fullName evidence="1">UPF0391 membrane protein HY3_09595</fullName>
    </recommendedName>
</protein>
<dbReference type="NCBIfam" id="NF010228">
    <property type="entry name" value="PRK13682.1-3"/>
    <property type="match status" value="1"/>
</dbReference>
<dbReference type="eggNOG" id="COG5487">
    <property type="taxonomic scope" value="Bacteria"/>
</dbReference>
<reference evidence="2 3" key="1">
    <citation type="submission" date="2013-04" db="EMBL/GenBank/DDBJ databases">
        <title>Hyphomonas sp. T24B3 Genome Sequencing.</title>
        <authorList>
            <person name="Lai Q."/>
            <person name="Shao Z."/>
        </authorList>
    </citation>
    <scope>NUCLEOTIDE SEQUENCE [LARGE SCALE GENOMIC DNA]</scope>
    <source>
        <strain evidence="2 3">T24B3</strain>
    </source>
</reference>
<evidence type="ECO:0000256" key="1">
    <source>
        <dbReference type="HAMAP-Rule" id="MF_01361"/>
    </source>
</evidence>